<dbReference type="Proteomes" id="UP000596387">
    <property type="component" value="Chromosome"/>
</dbReference>
<gene>
    <name evidence="1" type="ORF">GQA70_07525</name>
</gene>
<keyword evidence="2" id="KW-1185">Reference proteome</keyword>
<evidence type="ECO:0000313" key="1">
    <source>
        <dbReference type="EMBL" id="QRF66164.1"/>
    </source>
</evidence>
<protein>
    <submittedName>
        <fullName evidence="1">Uncharacterized protein</fullName>
    </submittedName>
</protein>
<reference evidence="1 2" key="1">
    <citation type="submission" date="2019-12" db="EMBL/GenBank/DDBJ databases">
        <title>Complete Genome Sequence of a Quorum-Sensing Bacterium,Rhodobacteraceae bacterium C31, Isolated from a marine microalgae symbiotic bacteria.</title>
        <authorList>
            <person name="Zhang Y."/>
        </authorList>
    </citation>
    <scope>NUCLEOTIDE SEQUENCE [LARGE SCALE GENOMIC DNA]</scope>
    <source>
        <strain evidence="1 2">C31</strain>
    </source>
</reference>
<accession>A0ABX7F7R8</accession>
<sequence length="48" mass="5068">MARRPSGVAHAVQRLEALAAEDPVVWTPGPAVLQCRVIGLALSDYGKP</sequence>
<organism evidence="1 2">
    <name type="scientific">Ponticoccus alexandrii</name>
    <dbReference type="NCBI Taxonomy" id="1943633"/>
    <lineage>
        <taxon>Bacteria</taxon>
        <taxon>Pseudomonadati</taxon>
        <taxon>Pseudomonadota</taxon>
        <taxon>Alphaproteobacteria</taxon>
        <taxon>Rhodobacterales</taxon>
        <taxon>Roseobacteraceae</taxon>
        <taxon>Ponticoccus</taxon>
    </lineage>
</organism>
<name>A0ABX7F7R8_9RHOB</name>
<dbReference type="RefSeq" id="WP_156145526.1">
    <property type="nucleotide sequence ID" value="NZ_CP047166.1"/>
</dbReference>
<evidence type="ECO:0000313" key="2">
    <source>
        <dbReference type="Proteomes" id="UP000596387"/>
    </source>
</evidence>
<proteinExistence type="predicted"/>
<dbReference type="EMBL" id="CP047166">
    <property type="protein sequence ID" value="QRF66164.1"/>
    <property type="molecule type" value="Genomic_DNA"/>
</dbReference>